<name>A0A6I7HTY2_9HYPH</name>
<dbReference type="InterPro" id="IPR000182">
    <property type="entry name" value="GNAT_dom"/>
</dbReference>
<dbReference type="SUPFAM" id="SSF55729">
    <property type="entry name" value="Acyl-CoA N-acyltransferases (Nat)"/>
    <property type="match status" value="1"/>
</dbReference>
<proteinExistence type="predicted"/>
<evidence type="ECO:0000313" key="3">
    <source>
        <dbReference type="Proteomes" id="UP000252582"/>
    </source>
</evidence>
<evidence type="ECO:0000313" key="2">
    <source>
        <dbReference type="EMBL" id="RCW28623.1"/>
    </source>
</evidence>
<dbReference type="InterPro" id="IPR016181">
    <property type="entry name" value="Acyl_CoA_acyltransferase"/>
</dbReference>
<organism evidence="2 3">
    <name type="scientific">Ciceribacter lividus</name>
    <dbReference type="NCBI Taxonomy" id="1197950"/>
    <lineage>
        <taxon>Bacteria</taxon>
        <taxon>Pseudomonadati</taxon>
        <taxon>Pseudomonadota</taxon>
        <taxon>Alphaproteobacteria</taxon>
        <taxon>Hyphomicrobiales</taxon>
        <taxon>Rhizobiaceae</taxon>
        <taxon>Ciceribacter</taxon>
    </lineage>
</organism>
<dbReference type="GO" id="GO:0016747">
    <property type="term" value="F:acyltransferase activity, transferring groups other than amino-acyl groups"/>
    <property type="evidence" value="ECO:0007669"/>
    <property type="project" value="InterPro"/>
</dbReference>
<protein>
    <submittedName>
        <fullName evidence="2">Acetyltransferase (GNAT) family protein</fullName>
    </submittedName>
</protein>
<dbReference type="CDD" id="cd04301">
    <property type="entry name" value="NAT_SF"/>
    <property type="match status" value="1"/>
</dbReference>
<keyword evidence="3" id="KW-1185">Reference proteome</keyword>
<dbReference type="Pfam" id="PF13508">
    <property type="entry name" value="Acetyltransf_7"/>
    <property type="match status" value="1"/>
</dbReference>
<accession>A0A6I7HTY2</accession>
<dbReference type="Gene3D" id="3.40.630.30">
    <property type="match status" value="1"/>
</dbReference>
<reference evidence="2 3" key="1">
    <citation type="submission" date="2018-07" db="EMBL/GenBank/DDBJ databases">
        <title>Genomic Encyclopedia of Type Strains, Phase IV (KMG-IV): sequencing the most valuable type-strain genomes for metagenomic binning, comparative biology and taxonomic classification.</title>
        <authorList>
            <person name="Goeker M."/>
        </authorList>
    </citation>
    <scope>NUCLEOTIDE SEQUENCE [LARGE SCALE GENOMIC DNA]</scope>
    <source>
        <strain evidence="2 3">DSM 25528</strain>
    </source>
</reference>
<dbReference type="PROSITE" id="PS51186">
    <property type="entry name" value="GNAT"/>
    <property type="match status" value="1"/>
</dbReference>
<gene>
    <name evidence="2" type="ORF">DFR48_101640</name>
</gene>
<feature type="domain" description="N-acetyltransferase" evidence="1">
    <location>
        <begin position="9"/>
        <end position="147"/>
    </location>
</feature>
<evidence type="ECO:0000259" key="1">
    <source>
        <dbReference type="PROSITE" id="PS51186"/>
    </source>
</evidence>
<dbReference type="EMBL" id="QPIX01000001">
    <property type="protein sequence ID" value="RCW28623.1"/>
    <property type="molecule type" value="Genomic_DNA"/>
</dbReference>
<sequence length="147" mass="16043">MGFDMTGMMDIVVVDGDDAGELAAALDAILDRSAEEVGRPFAGERLHLKVTDGDGSLLGGLVAERLQGWLYVKGLAVDVKVRNSGIGERLLARAEASARDEQLAGVYLDTFEFQAPRFYQQHGYREIGRLPAAGNAPQRIWFAKTFE</sequence>
<dbReference type="AlphaFoldDB" id="A0A6I7HTY2"/>
<dbReference type="RefSeq" id="WP_245415501.1">
    <property type="nucleotide sequence ID" value="NZ_QPIX01000001.1"/>
</dbReference>
<comment type="caution">
    <text evidence="2">The sequence shown here is derived from an EMBL/GenBank/DDBJ whole genome shotgun (WGS) entry which is preliminary data.</text>
</comment>
<dbReference type="Proteomes" id="UP000252582">
    <property type="component" value="Unassembled WGS sequence"/>
</dbReference>
<keyword evidence="2" id="KW-0808">Transferase</keyword>